<feature type="domain" description="EGF-like" evidence="3">
    <location>
        <begin position="166"/>
        <end position="199"/>
    </location>
</feature>
<evidence type="ECO:0000259" key="3">
    <source>
        <dbReference type="SMART" id="SM00181"/>
    </source>
</evidence>
<dbReference type="Proteomes" id="UP000594454">
    <property type="component" value="Chromosome 3"/>
</dbReference>
<dbReference type="InterPro" id="IPR053255">
    <property type="entry name" value="EGF-like_domain"/>
</dbReference>
<feature type="domain" description="EGF-like" evidence="3">
    <location>
        <begin position="201"/>
        <end position="236"/>
    </location>
</feature>
<feature type="transmembrane region" description="Helical" evidence="2">
    <location>
        <begin position="325"/>
        <end position="349"/>
    </location>
</feature>
<dbReference type="PANTHER" id="PTHR24047:SF32">
    <property type="entry name" value="FI01909P-RELATED"/>
    <property type="match status" value="1"/>
</dbReference>
<dbReference type="PANTHER" id="PTHR24047">
    <property type="entry name" value="FI01909P-RELATED"/>
    <property type="match status" value="1"/>
</dbReference>
<dbReference type="SMART" id="SM00181">
    <property type="entry name" value="EGF"/>
    <property type="match status" value="5"/>
</dbReference>
<sequence length="367" mass="41528">MERGGLIIICSITILVGFISIVHGCTKPLIVKKWRIENRTYHGIERYRPENQIHMRTRQVVKTSEVNVSYSDILVQCCDHYQKSKNGIYEPICDPECIHGKCVAPDHCMCDPGFEPRKVKEPPAHSTSSDSNRPWECQRTTSNDTVNHRGAFEETQKKEWSENTTLCTPPCTNSICQKDLNCECFDGYIFAEYSVSDCVPWCEPECINGLCSGPDQCDCYKGYRKNVSNSRPFECEPVCEPACINGTCISPNSCQCWEHYYPIPGKVSNHRCAPCTLDCGNGTCKLPERCDCFKGYYFDAKKMTCVVRMEEAIKSSTNNEEIQKTLVTCAVATAGGGSVGAIILCFYCWRRKSRRRELPVRSLNQNE</sequence>
<dbReference type="AlphaFoldDB" id="A0A7R8UTR2"/>
<reference evidence="4 5" key="1">
    <citation type="submission" date="2020-11" db="EMBL/GenBank/DDBJ databases">
        <authorList>
            <person name="Wallbank WR R."/>
            <person name="Pardo Diaz C."/>
            <person name="Kozak K."/>
            <person name="Martin S."/>
            <person name="Jiggins C."/>
            <person name="Moest M."/>
            <person name="Warren A I."/>
            <person name="Generalovic N T."/>
            <person name="Byers J.R.P. K."/>
            <person name="Montejo-Kovacevich G."/>
            <person name="Yen C E."/>
        </authorList>
    </citation>
    <scope>NUCLEOTIDE SEQUENCE [LARGE SCALE GENOMIC DNA]</scope>
</reference>
<dbReference type="EMBL" id="LR899011">
    <property type="protein sequence ID" value="CAD7086470.1"/>
    <property type="molecule type" value="Genomic_DNA"/>
</dbReference>
<keyword evidence="2" id="KW-0812">Transmembrane</keyword>
<keyword evidence="2" id="KW-0472">Membrane</keyword>
<protein>
    <recommendedName>
        <fullName evidence="3">EGF-like domain-containing protein</fullName>
    </recommendedName>
</protein>
<gene>
    <name evidence="4" type="ORF">HERILL_LOCUS9242</name>
</gene>
<evidence type="ECO:0000313" key="4">
    <source>
        <dbReference type="EMBL" id="CAD7086470.1"/>
    </source>
</evidence>
<feature type="domain" description="EGF-like" evidence="3">
    <location>
        <begin position="238"/>
        <end position="273"/>
    </location>
</feature>
<organism evidence="4 5">
    <name type="scientific">Hermetia illucens</name>
    <name type="common">Black soldier fly</name>
    <dbReference type="NCBI Taxonomy" id="343691"/>
    <lineage>
        <taxon>Eukaryota</taxon>
        <taxon>Metazoa</taxon>
        <taxon>Ecdysozoa</taxon>
        <taxon>Arthropoda</taxon>
        <taxon>Hexapoda</taxon>
        <taxon>Insecta</taxon>
        <taxon>Pterygota</taxon>
        <taxon>Neoptera</taxon>
        <taxon>Endopterygota</taxon>
        <taxon>Diptera</taxon>
        <taxon>Brachycera</taxon>
        <taxon>Stratiomyomorpha</taxon>
        <taxon>Stratiomyidae</taxon>
        <taxon>Hermetiinae</taxon>
        <taxon>Hermetia</taxon>
    </lineage>
</organism>
<accession>A0A7R8UTR2</accession>
<feature type="compositionally biased region" description="Polar residues" evidence="1">
    <location>
        <begin position="125"/>
        <end position="142"/>
    </location>
</feature>
<dbReference type="InParanoid" id="A0A7R8UTR2"/>
<evidence type="ECO:0000256" key="2">
    <source>
        <dbReference type="SAM" id="Phobius"/>
    </source>
</evidence>
<keyword evidence="5" id="KW-1185">Reference proteome</keyword>
<proteinExistence type="predicted"/>
<keyword evidence="2" id="KW-1133">Transmembrane helix</keyword>
<name>A0A7R8UTR2_HERIL</name>
<feature type="domain" description="EGF-like" evidence="3">
    <location>
        <begin position="274"/>
        <end position="306"/>
    </location>
</feature>
<dbReference type="InterPro" id="IPR000742">
    <property type="entry name" value="EGF"/>
</dbReference>
<feature type="domain" description="EGF-like" evidence="3">
    <location>
        <begin position="92"/>
        <end position="138"/>
    </location>
</feature>
<feature type="region of interest" description="Disordered" evidence="1">
    <location>
        <begin position="120"/>
        <end position="142"/>
    </location>
</feature>
<evidence type="ECO:0000313" key="5">
    <source>
        <dbReference type="Proteomes" id="UP000594454"/>
    </source>
</evidence>
<evidence type="ECO:0000256" key="1">
    <source>
        <dbReference type="SAM" id="MobiDB-lite"/>
    </source>
</evidence>
<dbReference type="Gene3D" id="2.10.25.10">
    <property type="entry name" value="Laminin"/>
    <property type="match status" value="3"/>
</dbReference>